<dbReference type="Gene3D" id="1.10.10.1890">
    <property type="entry name" value="Ska1 microtubule binding domain-like"/>
    <property type="match status" value="1"/>
</dbReference>
<evidence type="ECO:0000313" key="2">
    <source>
        <dbReference type="Proteomes" id="UP000694388"/>
    </source>
</evidence>
<dbReference type="GO" id="GO:0008017">
    <property type="term" value="F:microtubule binding"/>
    <property type="evidence" value="ECO:0007669"/>
    <property type="project" value="InterPro"/>
</dbReference>
<keyword evidence="2" id="KW-1185">Reference proteome</keyword>
<dbReference type="Ensembl" id="ENSEBUT00000014966.1">
    <property type="protein sequence ID" value="ENSEBUP00000014390.1"/>
    <property type="gene ID" value="ENSEBUG00000009065.1"/>
</dbReference>
<name>A0A8C4QES2_EPTBU</name>
<sequence>MLKVVVTWRSKKNMAIIGSWAPGKAYPWRSLYHRRCLITPRTRLQMDRRFYLVLNILRHSTRLREVRGGGLVRYVLV</sequence>
<dbReference type="GO" id="GO:0007059">
    <property type="term" value="P:chromosome segregation"/>
    <property type="evidence" value="ECO:0007669"/>
    <property type="project" value="InterPro"/>
</dbReference>
<reference evidence="1" key="1">
    <citation type="submission" date="2025-08" db="UniProtKB">
        <authorList>
            <consortium name="Ensembl"/>
        </authorList>
    </citation>
    <scope>IDENTIFICATION</scope>
</reference>
<organism evidence="1 2">
    <name type="scientific">Eptatretus burgeri</name>
    <name type="common">Inshore hagfish</name>
    <dbReference type="NCBI Taxonomy" id="7764"/>
    <lineage>
        <taxon>Eukaryota</taxon>
        <taxon>Metazoa</taxon>
        <taxon>Chordata</taxon>
        <taxon>Craniata</taxon>
        <taxon>Vertebrata</taxon>
        <taxon>Cyclostomata</taxon>
        <taxon>Myxini</taxon>
        <taxon>Myxiniformes</taxon>
        <taxon>Myxinidae</taxon>
        <taxon>Eptatretinae</taxon>
        <taxon>Eptatretus</taxon>
    </lineage>
</organism>
<proteinExistence type="predicted"/>
<accession>A0A8C4QES2</accession>
<evidence type="ECO:0000313" key="1">
    <source>
        <dbReference type="Ensembl" id="ENSEBUP00000014390.1"/>
    </source>
</evidence>
<dbReference type="Proteomes" id="UP000694388">
    <property type="component" value="Unplaced"/>
</dbReference>
<protein>
    <submittedName>
        <fullName evidence="1">Uncharacterized protein</fullName>
    </submittedName>
</protein>
<dbReference type="InterPro" id="IPR042031">
    <property type="entry name" value="SKA1_MBD_sf"/>
</dbReference>
<reference evidence="1" key="2">
    <citation type="submission" date="2025-09" db="UniProtKB">
        <authorList>
            <consortium name="Ensembl"/>
        </authorList>
    </citation>
    <scope>IDENTIFICATION</scope>
</reference>
<dbReference type="GO" id="GO:0051301">
    <property type="term" value="P:cell division"/>
    <property type="evidence" value="ECO:0007669"/>
    <property type="project" value="InterPro"/>
</dbReference>
<dbReference type="AlphaFoldDB" id="A0A8C4QES2"/>